<protein>
    <recommendedName>
        <fullName evidence="4">BZIP transcription factor</fullName>
    </recommendedName>
</protein>
<evidence type="ECO:0000313" key="3">
    <source>
        <dbReference type="Proteomes" id="UP000276603"/>
    </source>
</evidence>
<feature type="chain" id="PRO_5017354034" description="BZIP transcription factor" evidence="1">
    <location>
        <begin position="20"/>
        <end position="241"/>
    </location>
</feature>
<dbReference type="AlphaFoldDB" id="A0A3B0C9H8"/>
<sequence length="241" mass="27150">MKTTQIFLFALMGCTITLAQTNTFPDSGSVGIGTITPSIWFNNNVVEIKDQRPVLSFNSTGTLGTLVFTNTQKGSNNYGEFHFNHEFSTLIPDESTFRFFAYPGGDILVLKAHGNVGIGTLTPDEKLTVKGKIHAEEVKVDLSVPGPDYVFKEDYDLRSLKEVQEHIRENGHLPNIPSAREMEENGVELGTMNMKLLEKIEELTLYTITQEKRIKHLEKENKTLRSITERMEKIEALLKAE</sequence>
<evidence type="ECO:0000256" key="1">
    <source>
        <dbReference type="SAM" id="SignalP"/>
    </source>
</evidence>
<proteinExistence type="predicted"/>
<dbReference type="RefSeq" id="WP_120709613.1">
    <property type="nucleotide sequence ID" value="NZ_RBCJ01000001.1"/>
</dbReference>
<keyword evidence="3" id="KW-1185">Reference proteome</keyword>
<evidence type="ECO:0000313" key="2">
    <source>
        <dbReference type="EMBL" id="RKN82422.1"/>
    </source>
</evidence>
<name>A0A3B0C9H8_9FLAO</name>
<reference evidence="2 3" key="1">
    <citation type="submission" date="2018-10" db="EMBL/GenBank/DDBJ databases">
        <title>Ulvibacterium marinum gen. nov., sp. nov., a novel marine bacterium of the family Flavobacteriaceae, isolated from a culture of the green alga Ulva prolifera.</title>
        <authorList>
            <person name="Zhang Z."/>
        </authorList>
    </citation>
    <scope>NUCLEOTIDE SEQUENCE [LARGE SCALE GENOMIC DNA]</scope>
    <source>
        <strain evidence="2 3">CCMM003</strain>
    </source>
</reference>
<dbReference type="Proteomes" id="UP000276603">
    <property type="component" value="Unassembled WGS sequence"/>
</dbReference>
<organism evidence="2 3">
    <name type="scientific">Ulvibacterium marinum</name>
    <dbReference type="NCBI Taxonomy" id="2419782"/>
    <lineage>
        <taxon>Bacteria</taxon>
        <taxon>Pseudomonadati</taxon>
        <taxon>Bacteroidota</taxon>
        <taxon>Flavobacteriia</taxon>
        <taxon>Flavobacteriales</taxon>
        <taxon>Flavobacteriaceae</taxon>
        <taxon>Ulvibacterium</taxon>
    </lineage>
</organism>
<accession>A0A3B0C9H8</accession>
<evidence type="ECO:0008006" key="4">
    <source>
        <dbReference type="Google" id="ProtNLM"/>
    </source>
</evidence>
<dbReference type="EMBL" id="RBCJ01000001">
    <property type="protein sequence ID" value="RKN82422.1"/>
    <property type="molecule type" value="Genomic_DNA"/>
</dbReference>
<gene>
    <name evidence="2" type="ORF">D7Z94_00785</name>
</gene>
<dbReference type="OrthoDB" id="9808753at2"/>
<feature type="signal peptide" evidence="1">
    <location>
        <begin position="1"/>
        <end position="19"/>
    </location>
</feature>
<comment type="caution">
    <text evidence="2">The sequence shown here is derived from an EMBL/GenBank/DDBJ whole genome shotgun (WGS) entry which is preliminary data.</text>
</comment>
<keyword evidence="1" id="KW-0732">Signal</keyword>